<accession>A0ABN4QS13</accession>
<gene>
    <name evidence="1" type="ORF">AMC81_PA00024</name>
</gene>
<name>A0ABN4QS13_9HYPH</name>
<dbReference type="Proteomes" id="UP000078551">
    <property type="component" value="Plasmid pRphaN771a"/>
</dbReference>
<evidence type="ECO:0000313" key="1">
    <source>
        <dbReference type="EMBL" id="ANL87048.1"/>
    </source>
</evidence>
<proteinExistence type="predicted"/>
<reference evidence="1 2" key="1">
    <citation type="submission" date="2015-11" db="EMBL/GenBank/DDBJ databases">
        <title>The limits of bacterial species coexistence and the symbiotic plasmid transference in sympatric Rhizobium populations.</title>
        <authorList>
            <person name="Perez-Carrascal O.M."/>
            <person name="VanInsberghe D."/>
            <person name="Juarez S."/>
            <person name="Polz M.F."/>
            <person name="Vinuesa P."/>
            <person name="Gonzalez V."/>
        </authorList>
    </citation>
    <scope>NUCLEOTIDE SEQUENCE [LARGE SCALE GENOMIC DNA]</scope>
    <source>
        <strain evidence="1 2">N771</strain>
        <plasmid evidence="1 2">pRphaN771a</plasmid>
    </source>
</reference>
<evidence type="ECO:0000313" key="2">
    <source>
        <dbReference type="Proteomes" id="UP000078551"/>
    </source>
</evidence>
<sequence length="68" mass="7561">MAISNAVQKGHHIYVYDERGRSIFEKPAGNGPKDGLVGFTGSSVSIRRGANIYTYDDHGRYMFEKHAS</sequence>
<geneLocation type="plasmid" evidence="1 2">
    <name>pRphaN771a</name>
</geneLocation>
<protein>
    <submittedName>
        <fullName evidence="1">Uncharacterized protein</fullName>
    </submittedName>
</protein>
<organism evidence="1 2">
    <name type="scientific">Rhizobium phaseoli</name>
    <dbReference type="NCBI Taxonomy" id="396"/>
    <lineage>
        <taxon>Bacteria</taxon>
        <taxon>Pseudomonadati</taxon>
        <taxon>Pseudomonadota</taxon>
        <taxon>Alphaproteobacteria</taxon>
        <taxon>Hyphomicrobiales</taxon>
        <taxon>Rhizobiaceae</taxon>
        <taxon>Rhizobium/Agrobacterium group</taxon>
        <taxon>Rhizobium</taxon>
    </lineage>
</organism>
<keyword evidence="2" id="KW-1185">Reference proteome</keyword>
<keyword evidence="1" id="KW-0614">Plasmid</keyword>
<dbReference type="EMBL" id="CP013569">
    <property type="protein sequence ID" value="ANL87048.1"/>
    <property type="molecule type" value="Genomic_DNA"/>
</dbReference>